<dbReference type="AlphaFoldDB" id="A0A0N0NJF3"/>
<comment type="subcellular location">
    <subcellularLocation>
        <location evidence="1">Nucleus</location>
    </subcellularLocation>
</comment>
<feature type="coiled-coil region" evidence="7">
    <location>
        <begin position="131"/>
        <end position="165"/>
    </location>
</feature>
<dbReference type="GO" id="GO:0008380">
    <property type="term" value="P:RNA splicing"/>
    <property type="evidence" value="ECO:0007669"/>
    <property type="project" value="UniProtKB-KW"/>
</dbReference>
<evidence type="ECO:0000313" key="9">
    <source>
        <dbReference type="Proteomes" id="UP000038010"/>
    </source>
</evidence>
<dbReference type="GO" id="GO:0000974">
    <property type="term" value="C:Prp19 complex"/>
    <property type="evidence" value="ECO:0007669"/>
    <property type="project" value="TreeGrafter"/>
</dbReference>
<sequence>MPLILESYDSLPYIDTEISAAAREKADRELRRELKSVDTAAQHPLLPAQRQPQFSELVTKELERLAAGQPREGGIDLSRYQELDEPSEDNDAAAWREALRAAYTSSTLLKGRHTNLTLLEELGKNAWLMGNSQLDQILKALDQELSATKEEVDSVNRERKSAQEASKGELDALEDTWKKGIGRLIEVQLAADQLRTDLRGR</sequence>
<dbReference type="OrthoDB" id="205794at2759"/>
<evidence type="ECO:0000256" key="7">
    <source>
        <dbReference type="SAM" id="Coils"/>
    </source>
</evidence>
<keyword evidence="5" id="KW-0508">mRNA splicing</keyword>
<gene>
    <name evidence="8" type="ORF">AB675_4369</name>
</gene>
<dbReference type="InterPro" id="IPR008409">
    <property type="entry name" value="SPF27"/>
</dbReference>
<evidence type="ECO:0000256" key="4">
    <source>
        <dbReference type="ARBA" id="ARBA00022728"/>
    </source>
</evidence>
<reference evidence="8 9" key="1">
    <citation type="submission" date="2015-06" db="EMBL/GenBank/DDBJ databases">
        <title>Draft genome of the ant-associated black yeast Phialophora attae CBS 131958.</title>
        <authorList>
            <person name="Moreno L.F."/>
            <person name="Stielow B.J."/>
            <person name="de Hoog S."/>
            <person name="Vicente V.A."/>
            <person name="Weiss V.A."/>
            <person name="de Vries M."/>
            <person name="Cruz L.M."/>
            <person name="Souza E.M."/>
        </authorList>
    </citation>
    <scope>NUCLEOTIDE SEQUENCE [LARGE SCALE GENOMIC DNA]</scope>
    <source>
        <strain evidence="8 9">CBS 131958</strain>
    </source>
</reference>
<dbReference type="RefSeq" id="XP_017996522.1">
    <property type="nucleotide sequence ID" value="XM_018144501.1"/>
</dbReference>
<comment type="caution">
    <text evidence="8">The sequence shown here is derived from an EMBL/GenBank/DDBJ whole genome shotgun (WGS) entry which is preliminary data.</text>
</comment>
<dbReference type="PANTHER" id="PTHR13296:SF0">
    <property type="entry name" value="PRE-MRNA-SPLICING FACTOR SPF27"/>
    <property type="match status" value="1"/>
</dbReference>
<keyword evidence="7" id="KW-0175">Coiled coil</keyword>
<dbReference type="GeneID" id="28736381"/>
<proteinExistence type="inferred from homology"/>
<evidence type="ECO:0008006" key="10">
    <source>
        <dbReference type="Google" id="ProtNLM"/>
    </source>
</evidence>
<keyword evidence="3" id="KW-0507">mRNA processing</keyword>
<evidence type="ECO:0000256" key="6">
    <source>
        <dbReference type="ARBA" id="ARBA00023242"/>
    </source>
</evidence>
<keyword evidence="4" id="KW-0747">Spliceosome</keyword>
<evidence type="ECO:0000256" key="5">
    <source>
        <dbReference type="ARBA" id="ARBA00023187"/>
    </source>
</evidence>
<evidence type="ECO:0000256" key="1">
    <source>
        <dbReference type="ARBA" id="ARBA00004123"/>
    </source>
</evidence>
<dbReference type="GO" id="GO:0071013">
    <property type="term" value="C:catalytic step 2 spliceosome"/>
    <property type="evidence" value="ECO:0007669"/>
    <property type="project" value="TreeGrafter"/>
</dbReference>
<keyword evidence="6" id="KW-0539">Nucleus</keyword>
<evidence type="ECO:0000256" key="2">
    <source>
        <dbReference type="ARBA" id="ARBA00010788"/>
    </source>
</evidence>
<dbReference type="STRING" id="1664694.A0A0N0NJF3"/>
<dbReference type="EMBL" id="LFJN01000030">
    <property type="protein sequence ID" value="KPI36559.1"/>
    <property type="molecule type" value="Genomic_DNA"/>
</dbReference>
<name>A0A0N0NJF3_9EURO</name>
<dbReference type="Proteomes" id="UP000038010">
    <property type="component" value="Unassembled WGS sequence"/>
</dbReference>
<accession>A0A0N0NJF3</accession>
<dbReference type="VEuPathDB" id="FungiDB:AB675_4369"/>
<evidence type="ECO:0000256" key="3">
    <source>
        <dbReference type="ARBA" id="ARBA00022664"/>
    </source>
</evidence>
<keyword evidence="9" id="KW-1185">Reference proteome</keyword>
<dbReference type="GO" id="GO:0006397">
    <property type="term" value="P:mRNA processing"/>
    <property type="evidence" value="ECO:0007669"/>
    <property type="project" value="UniProtKB-KW"/>
</dbReference>
<dbReference type="Pfam" id="PF05700">
    <property type="entry name" value="BCAS2"/>
    <property type="match status" value="1"/>
</dbReference>
<comment type="similarity">
    <text evidence="2">Belongs to the SPF27 family.</text>
</comment>
<protein>
    <recommendedName>
        <fullName evidence="10">Pre-mRNA-splicing factor SPF27</fullName>
    </recommendedName>
</protein>
<dbReference type="GO" id="GO:0071011">
    <property type="term" value="C:precatalytic spliceosome"/>
    <property type="evidence" value="ECO:0007669"/>
    <property type="project" value="TreeGrafter"/>
</dbReference>
<dbReference type="PANTHER" id="PTHR13296">
    <property type="entry name" value="BCAS2 PROTEIN"/>
    <property type="match status" value="1"/>
</dbReference>
<evidence type="ECO:0000313" key="8">
    <source>
        <dbReference type="EMBL" id="KPI36559.1"/>
    </source>
</evidence>
<organism evidence="8 9">
    <name type="scientific">Cyphellophora attinorum</name>
    <dbReference type="NCBI Taxonomy" id="1664694"/>
    <lineage>
        <taxon>Eukaryota</taxon>
        <taxon>Fungi</taxon>
        <taxon>Dikarya</taxon>
        <taxon>Ascomycota</taxon>
        <taxon>Pezizomycotina</taxon>
        <taxon>Eurotiomycetes</taxon>
        <taxon>Chaetothyriomycetidae</taxon>
        <taxon>Chaetothyriales</taxon>
        <taxon>Cyphellophoraceae</taxon>
        <taxon>Cyphellophora</taxon>
    </lineage>
</organism>